<name>A0ACB7SLT5_HYAAI</name>
<comment type="caution">
    <text evidence="1">The sequence shown here is derived from an EMBL/GenBank/DDBJ whole genome shotgun (WGS) entry which is preliminary data.</text>
</comment>
<gene>
    <name evidence="1" type="ORF">HPB50_020008</name>
</gene>
<reference evidence="1" key="1">
    <citation type="submission" date="2020-05" db="EMBL/GenBank/DDBJ databases">
        <title>Large-scale comparative analyses of tick genomes elucidate their genetic diversity and vector capacities.</title>
        <authorList>
            <person name="Jia N."/>
            <person name="Wang J."/>
            <person name="Shi W."/>
            <person name="Du L."/>
            <person name="Sun Y."/>
            <person name="Zhan W."/>
            <person name="Jiang J."/>
            <person name="Wang Q."/>
            <person name="Zhang B."/>
            <person name="Ji P."/>
            <person name="Sakyi L.B."/>
            <person name="Cui X."/>
            <person name="Yuan T."/>
            <person name="Jiang B."/>
            <person name="Yang W."/>
            <person name="Lam T.T.-Y."/>
            <person name="Chang Q."/>
            <person name="Ding S."/>
            <person name="Wang X."/>
            <person name="Zhu J."/>
            <person name="Ruan X."/>
            <person name="Zhao L."/>
            <person name="Wei J."/>
            <person name="Que T."/>
            <person name="Du C."/>
            <person name="Cheng J."/>
            <person name="Dai P."/>
            <person name="Han X."/>
            <person name="Huang E."/>
            <person name="Gao Y."/>
            <person name="Liu J."/>
            <person name="Shao H."/>
            <person name="Ye R."/>
            <person name="Li L."/>
            <person name="Wei W."/>
            <person name="Wang X."/>
            <person name="Wang C."/>
            <person name="Yang T."/>
            <person name="Huo Q."/>
            <person name="Li W."/>
            <person name="Guo W."/>
            <person name="Chen H."/>
            <person name="Zhou L."/>
            <person name="Ni X."/>
            <person name="Tian J."/>
            <person name="Zhou Y."/>
            <person name="Sheng Y."/>
            <person name="Liu T."/>
            <person name="Pan Y."/>
            <person name="Xia L."/>
            <person name="Li J."/>
            <person name="Zhao F."/>
            <person name="Cao W."/>
        </authorList>
    </citation>
    <scope>NUCLEOTIDE SEQUENCE</scope>
    <source>
        <strain evidence="1">Hyas-2018</strain>
    </source>
</reference>
<evidence type="ECO:0000313" key="2">
    <source>
        <dbReference type="Proteomes" id="UP000821845"/>
    </source>
</evidence>
<organism evidence="1 2">
    <name type="scientific">Hyalomma asiaticum</name>
    <name type="common">Tick</name>
    <dbReference type="NCBI Taxonomy" id="266040"/>
    <lineage>
        <taxon>Eukaryota</taxon>
        <taxon>Metazoa</taxon>
        <taxon>Ecdysozoa</taxon>
        <taxon>Arthropoda</taxon>
        <taxon>Chelicerata</taxon>
        <taxon>Arachnida</taxon>
        <taxon>Acari</taxon>
        <taxon>Parasitiformes</taxon>
        <taxon>Ixodida</taxon>
        <taxon>Ixodoidea</taxon>
        <taxon>Ixodidae</taxon>
        <taxon>Hyalomminae</taxon>
        <taxon>Hyalomma</taxon>
    </lineage>
</organism>
<proteinExistence type="predicted"/>
<accession>A0ACB7SLT5</accession>
<dbReference type="EMBL" id="CM023484">
    <property type="protein sequence ID" value="KAH6934087.1"/>
    <property type="molecule type" value="Genomic_DNA"/>
</dbReference>
<dbReference type="Proteomes" id="UP000821845">
    <property type="component" value="Chromosome 4"/>
</dbReference>
<evidence type="ECO:0000313" key="1">
    <source>
        <dbReference type="EMBL" id="KAH6934087.1"/>
    </source>
</evidence>
<protein>
    <submittedName>
        <fullName evidence="1">Uncharacterized protein</fullName>
    </submittedName>
</protein>
<sequence>MTLAATNLQSSTPRNLACSLPPPNTDTGSPSSGVPRTDTVRQQNSVAGGQPQNPVAPGPSHGPPRGQQGVVQRWPSQLPTQFSVMQRSPLQAQFIPPFFLFQYSFGTLSDYCGTLISKMNMDYRHEYPFYMRDEYKTDYPSILDAYAKAVRVLDYMT</sequence>
<keyword evidence="2" id="KW-1185">Reference proteome</keyword>